<evidence type="ECO:0000313" key="1">
    <source>
        <dbReference type="EMBL" id="GAA2117218.1"/>
    </source>
</evidence>
<protein>
    <recommendedName>
        <fullName evidence="3">Muconolactone isomerase domain-containing protein</fullName>
    </recommendedName>
</protein>
<evidence type="ECO:0000313" key="2">
    <source>
        <dbReference type="Proteomes" id="UP001500443"/>
    </source>
</evidence>
<evidence type="ECO:0008006" key="3">
    <source>
        <dbReference type="Google" id="ProtNLM"/>
    </source>
</evidence>
<reference evidence="2" key="1">
    <citation type="journal article" date="2019" name="Int. J. Syst. Evol. Microbiol.">
        <title>The Global Catalogue of Microorganisms (GCM) 10K type strain sequencing project: providing services to taxonomists for standard genome sequencing and annotation.</title>
        <authorList>
            <consortium name="The Broad Institute Genomics Platform"/>
            <consortium name="The Broad Institute Genome Sequencing Center for Infectious Disease"/>
            <person name="Wu L."/>
            <person name="Ma J."/>
        </authorList>
    </citation>
    <scope>NUCLEOTIDE SEQUENCE [LARGE SCALE GENOMIC DNA]</scope>
    <source>
        <strain evidence="2">JCM 15481</strain>
    </source>
</reference>
<proteinExistence type="predicted"/>
<dbReference type="EMBL" id="BAAAPF010000035">
    <property type="protein sequence ID" value="GAA2117218.1"/>
    <property type="molecule type" value="Genomic_DNA"/>
</dbReference>
<name>A0ABP5JLQ1_9ACTN</name>
<sequence length="99" mass="10917">MRVLLTAQLDTEKANRAIMDNTLPKTMASLLEQVKPESAYFGAKDGVRTAFIVFDLKEPSDMPSVAEPLFQELGAKVTYTPVMNFEDVQGGLQKKYGSS</sequence>
<dbReference type="Proteomes" id="UP001500443">
    <property type="component" value="Unassembled WGS sequence"/>
</dbReference>
<accession>A0ABP5JLQ1</accession>
<dbReference type="RefSeq" id="WP_344289293.1">
    <property type="nucleotide sequence ID" value="NZ_BAAAPF010000035.1"/>
</dbReference>
<gene>
    <name evidence="1" type="ORF">GCM10009802_18180</name>
</gene>
<organism evidence="1 2">
    <name type="scientific">Streptomyces synnematoformans</name>
    <dbReference type="NCBI Taxonomy" id="415721"/>
    <lineage>
        <taxon>Bacteria</taxon>
        <taxon>Bacillati</taxon>
        <taxon>Actinomycetota</taxon>
        <taxon>Actinomycetes</taxon>
        <taxon>Kitasatosporales</taxon>
        <taxon>Streptomycetaceae</taxon>
        <taxon>Streptomyces</taxon>
    </lineage>
</organism>
<keyword evidence="2" id="KW-1185">Reference proteome</keyword>
<comment type="caution">
    <text evidence="1">The sequence shown here is derived from an EMBL/GenBank/DDBJ whole genome shotgun (WGS) entry which is preliminary data.</text>
</comment>